<gene>
    <name evidence="1" type="ORF">AG0111_0g12894</name>
</gene>
<keyword evidence="2" id="KW-1185">Reference proteome</keyword>
<evidence type="ECO:0000313" key="2">
    <source>
        <dbReference type="Proteomes" id="UP000293547"/>
    </source>
</evidence>
<evidence type="ECO:0000313" key="1">
    <source>
        <dbReference type="EMBL" id="KAB2098868.1"/>
    </source>
</evidence>
<dbReference type="EMBL" id="PDWZ02000021">
    <property type="protein sequence ID" value="KAB2098868.1"/>
    <property type="molecule type" value="Genomic_DNA"/>
</dbReference>
<sequence>MFPAINKDFHDYCDDDHEACERAAREERLQLDKLYEDIESMSSLLVDKDKLDLRSYIDPIAAQGRSSIHRLNVERTVLNVLEAIRSSVYDLIHAGAHVAIRRYQRSLAFSGQSSYMDEFPTFEVFQHTKEEWEKSIRVNGDNTNPHRNHIERNTLVVPTKECDEVFLERVPQFRQRWGYEIPLETVMFEDQRYKYGGMREVQDSGYDSD</sequence>
<comment type="caution">
    <text evidence="1">The sequence shown here is derived from an EMBL/GenBank/DDBJ whole genome shotgun (WGS) entry which is preliminary data.</text>
</comment>
<organism evidence="1 2">
    <name type="scientific">Alternaria gaisen</name>
    <dbReference type="NCBI Taxonomy" id="167740"/>
    <lineage>
        <taxon>Eukaryota</taxon>
        <taxon>Fungi</taxon>
        <taxon>Dikarya</taxon>
        <taxon>Ascomycota</taxon>
        <taxon>Pezizomycotina</taxon>
        <taxon>Dothideomycetes</taxon>
        <taxon>Pleosporomycetidae</taxon>
        <taxon>Pleosporales</taxon>
        <taxon>Pleosporineae</taxon>
        <taxon>Pleosporaceae</taxon>
        <taxon>Alternaria</taxon>
        <taxon>Alternaria sect. Alternaria</taxon>
    </lineage>
</organism>
<name>A0ACB6F387_9PLEO</name>
<proteinExistence type="predicted"/>
<protein>
    <submittedName>
        <fullName evidence="1">Uncharacterized protein</fullName>
    </submittedName>
</protein>
<dbReference type="Proteomes" id="UP000293547">
    <property type="component" value="Unassembled WGS sequence"/>
</dbReference>
<reference evidence="1 2" key="1">
    <citation type="journal article" date="2019" name="bioRxiv">
        <title>Genomics, evolutionary history and diagnostics of the Alternaria alternata species group including apple and Asian pear pathotypes.</title>
        <authorList>
            <person name="Armitage A.D."/>
            <person name="Cockerton H.M."/>
            <person name="Sreenivasaprasad S."/>
            <person name="Woodhall J.W."/>
            <person name="Lane C.R."/>
            <person name="Harrison R.J."/>
            <person name="Clarkson J.P."/>
        </authorList>
    </citation>
    <scope>NUCLEOTIDE SEQUENCE [LARGE SCALE GENOMIC DNA]</scope>
    <source>
        <strain evidence="1 2">FERA 650</strain>
    </source>
</reference>
<accession>A0ACB6F387</accession>